<dbReference type="Proteomes" id="UP000515913">
    <property type="component" value="Chromosome"/>
</dbReference>
<protein>
    <submittedName>
        <fullName evidence="1">Uncharacterized protein</fullName>
    </submittedName>
</protein>
<accession>A0A7G9GXZ8</accession>
<dbReference type="EMBL" id="CP060637">
    <property type="protein sequence ID" value="QNM15680.1"/>
    <property type="molecule type" value="Genomic_DNA"/>
</dbReference>
<evidence type="ECO:0000313" key="1">
    <source>
        <dbReference type="EMBL" id="QNM15680.1"/>
    </source>
</evidence>
<name>A0A7G9GXZ8_9FUSO</name>
<proteinExistence type="predicted"/>
<keyword evidence="2" id="KW-1185">Reference proteome</keyword>
<reference evidence="1 2" key="1">
    <citation type="submission" date="2020-08" db="EMBL/GenBank/DDBJ databases">
        <authorList>
            <person name="Liu C."/>
            <person name="Sun Q."/>
        </authorList>
    </citation>
    <scope>NUCLEOTIDE SEQUENCE [LARGE SCALE GENOMIC DNA]</scope>
    <source>
        <strain evidence="1 2">NSJ-57</strain>
    </source>
</reference>
<organism evidence="1 2">
    <name type="scientific">Fusobacterium hominis</name>
    <dbReference type="NCBI Taxonomy" id="2764326"/>
    <lineage>
        <taxon>Bacteria</taxon>
        <taxon>Fusobacteriati</taxon>
        <taxon>Fusobacteriota</taxon>
        <taxon>Fusobacteriia</taxon>
        <taxon>Fusobacteriales</taxon>
        <taxon>Fusobacteriaceae</taxon>
        <taxon>Fusobacterium</taxon>
    </lineage>
</organism>
<sequence>MKEIIVKAKESLVVYEKFYRVKKGKVLLKNIFPNGKIVTNEHWLKTGDLIGEFLNYWRLKNVDLPDIEIEVDALEDSVLEEINFDIKEIKNNIFLNNLIKNFIRLHVFQLLFHFYDTKGYILTLLKLYSNGDNVISKEQFNVEHFNISKSQFYNVYGQLRKSGYFKEENKKIYLDRKKADEYLEKFD</sequence>
<dbReference type="RefSeq" id="WP_101475008.1">
    <property type="nucleotide sequence ID" value="NZ_CP060637.1"/>
</dbReference>
<gene>
    <name evidence="1" type="ORF">H9Q81_02235</name>
</gene>
<dbReference type="KEGG" id="fho:H9Q81_02235"/>
<dbReference type="AlphaFoldDB" id="A0A7G9GXZ8"/>
<evidence type="ECO:0000313" key="2">
    <source>
        <dbReference type="Proteomes" id="UP000515913"/>
    </source>
</evidence>